<keyword evidence="1" id="KW-1133">Transmembrane helix</keyword>
<dbReference type="Proteomes" id="UP000193411">
    <property type="component" value="Unassembled WGS sequence"/>
</dbReference>
<keyword evidence="3" id="KW-1185">Reference proteome</keyword>
<keyword evidence="1" id="KW-0472">Membrane</keyword>
<keyword evidence="1" id="KW-0812">Transmembrane</keyword>
<proteinExistence type="predicted"/>
<gene>
    <name evidence="2" type="ORF">BCR44DRAFT_1444940</name>
</gene>
<dbReference type="AlphaFoldDB" id="A0A1Y2H783"/>
<dbReference type="EMBL" id="MCFL01000086">
    <property type="protein sequence ID" value="ORZ30375.1"/>
    <property type="molecule type" value="Genomic_DNA"/>
</dbReference>
<evidence type="ECO:0000313" key="3">
    <source>
        <dbReference type="Proteomes" id="UP000193411"/>
    </source>
</evidence>
<feature type="transmembrane region" description="Helical" evidence="1">
    <location>
        <begin position="113"/>
        <end position="139"/>
    </location>
</feature>
<evidence type="ECO:0000256" key="1">
    <source>
        <dbReference type="SAM" id="Phobius"/>
    </source>
</evidence>
<reference evidence="2 3" key="1">
    <citation type="submission" date="2016-07" db="EMBL/GenBank/DDBJ databases">
        <title>Pervasive Adenine N6-methylation of Active Genes in Fungi.</title>
        <authorList>
            <consortium name="DOE Joint Genome Institute"/>
            <person name="Mondo S.J."/>
            <person name="Dannebaum R.O."/>
            <person name="Kuo R.C."/>
            <person name="Labutti K."/>
            <person name="Haridas S."/>
            <person name="Kuo A."/>
            <person name="Salamov A."/>
            <person name="Ahrendt S.R."/>
            <person name="Lipzen A."/>
            <person name="Sullivan W."/>
            <person name="Andreopoulos W.B."/>
            <person name="Clum A."/>
            <person name="Lindquist E."/>
            <person name="Daum C."/>
            <person name="Ramamoorthy G.K."/>
            <person name="Gryganskyi A."/>
            <person name="Culley D."/>
            <person name="Magnuson J.K."/>
            <person name="James T.Y."/>
            <person name="O'Malley M.A."/>
            <person name="Stajich J.E."/>
            <person name="Spatafora J.W."/>
            <person name="Visel A."/>
            <person name="Grigoriev I.V."/>
        </authorList>
    </citation>
    <scope>NUCLEOTIDE SEQUENCE [LARGE SCALE GENOMIC DNA]</scope>
    <source>
        <strain evidence="2 3">PL171</strain>
    </source>
</reference>
<evidence type="ECO:0000313" key="2">
    <source>
        <dbReference type="EMBL" id="ORZ30375.1"/>
    </source>
</evidence>
<sequence>MQECMISFSPASNVTASLFNQPTSTQVCRSRVRRYNKITADIEAFQHFVSARYSTVVDRSMTVSCMQRAKESQSPSRPLLPLAIFSGKWGFLSEATVPSSIFETQINPKSSQVWLVSLVLFPWWLLMIVLAAALILVVFGGWGDLAEIVAAILYSYAFRPVPPVVAERRQFDWWGPQYPLRTSVALSHVALIERVEFALVRHQEVHDDRLPPLEIRIVRRKWSLSIDDDISLERTGKETILELEQSLPRLMSAALKRLVFGDVQE</sequence>
<organism evidence="2 3">
    <name type="scientific">Catenaria anguillulae PL171</name>
    <dbReference type="NCBI Taxonomy" id="765915"/>
    <lineage>
        <taxon>Eukaryota</taxon>
        <taxon>Fungi</taxon>
        <taxon>Fungi incertae sedis</taxon>
        <taxon>Blastocladiomycota</taxon>
        <taxon>Blastocladiomycetes</taxon>
        <taxon>Blastocladiales</taxon>
        <taxon>Catenariaceae</taxon>
        <taxon>Catenaria</taxon>
    </lineage>
</organism>
<protein>
    <submittedName>
        <fullName evidence="2">Uncharacterized protein</fullName>
    </submittedName>
</protein>
<comment type="caution">
    <text evidence="2">The sequence shown here is derived from an EMBL/GenBank/DDBJ whole genome shotgun (WGS) entry which is preliminary data.</text>
</comment>
<name>A0A1Y2H783_9FUNG</name>
<accession>A0A1Y2H783</accession>